<protein>
    <submittedName>
        <fullName evidence="1">Uncharacterized protein</fullName>
    </submittedName>
</protein>
<accession>A0A3M3Z9Q0</accession>
<name>A0A3M3Z9Q0_9PSED</name>
<reference evidence="1 2" key="1">
    <citation type="submission" date="2018-08" db="EMBL/GenBank/DDBJ databases">
        <title>Recombination of ecologically and evolutionarily significant loci maintains genetic cohesion in the Pseudomonas syringae species complex.</title>
        <authorList>
            <person name="Dillon M."/>
            <person name="Thakur S."/>
            <person name="Almeida R.N.D."/>
            <person name="Weir B.S."/>
            <person name="Guttman D.S."/>
        </authorList>
    </citation>
    <scope>NUCLEOTIDE SEQUENCE [LARGE SCALE GENOMIC DNA]</scope>
    <source>
        <strain evidence="1 2">ICMP 8902</strain>
    </source>
</reference>
<sequence>MIPENELMRKIEDALFEYKEKYSIVEYSKVDEEQFLKLPELGVYYQASKDSLITSYRIYYIGFDDFFPAPPEARGRLKDIYSIEDALKKLGAPVKKIPSIRIPGINPTSPGYQFILNEKTISFYYDPDTEVIRFVHTRIN</sequence>
<dbReference type="AlphaFoldDB" id="A0A3M3Z9Q0"/>
<comment type="caution">
    <text evidence="1">The sequence shown here is derived from an EMBL/GenBank/DDBJ whole genome shotgun (WGS) entry which is preliminary data.</text>
</comment>
<evidence type="ECO:0000313" key="1">
    <source>
        <dbReference type="EMBL" id="RMO90725.1"/>
    </source>
</evidence>
<organism evidence="1 2">
    <name type="scientific">Pseudomonas syringae pv. philadelphi</name>
    <dbReference type="NCBI Taxonomy" id="251706"/>
    <lineage>
        <taxon>Bacteria</taxon>
        <taxon>Pseudomonadati</taxon>
        <taxon>Pseudomonadota</taxon>
        <taxon>Gammaproteobacteria</taxon>
        <taxon>Pseudomonadales</taxon>
        <taxon>Pseudomonadaceae</taxon>
        <taxon>Pseudomonas</taxon>
    </lineage>
</organism>
<gene>
    <name evidence="1" type="ORF">ALQ33_03556</name>
</gene>
<evidence type="ECO:0000313" key="2">
    <source>
        <dbReference type="Proteomes" id="UP000279372"/>
    </source>
</evidence>
<proteinExistence type="predicted"/>
<dbReference type="EMBL" id="RBQB01000143">
    <property type="protein sequence ID" value="RMO90725.1"/>
    <property type="molecule type" value="Genomic_DNA"/>
</dbReference>
<dbReference type="RefSeq" id="WP_122222118.1">
    <property type="nucleotide sequence ID" value="NZ_RBQB01000143.1"/>
</dbReference>
<dbReference type="Proteomes" id="UP000279372">
    <property type="component" value="Unassembled WGS sequence"/>
</dbReference>